<accession>A0A1B8AY98</accession>
<sequence length="128" mass="14686">MLVVFWIRSCYLTSDTQRTAKTQNTIWNAHMCGYVIFLNLCGCFGELLFDTNCPLIYQEIDRINNTEAWAADAINELPFELPDHCVPGWHNTWIISSHEVCSPQWWSNCPSVTVPGYPQLCSIENGRI</sequence>
<organism evidence="1 2">
    <name type="scientific">Fusarium poae</name>
    <dbReference type="NCBI Taxonomy" id="36050"/>
    <lineage>
        <taxon>Eukaryota</taxon>
        <taxon>Fungi</taxon>
        <taxon>Dikarya</taxon>
        <taxon>Ascomycota</taxon>
        <taxon>Pezizomycotina</taxon>
        <taxon>Sordariomycetes</taxon>
        <taxon>Hypocreomycetidae</taxon>
        <taxon>Hypocreales</taxon>
        <taxon>Nectriaceae</taxon>
        <taxon>Fusarium</taxon>
    </lineage>
</organism>
<reference evidence="1 2" key="1">
    <citation type="submission" date="2016-06" db="EMBL/GenBank/DDBJ databases">
        <title>Living apart together: crosstalk between the core and supernumerary genomes in a fungal plant pathogen.</title>
        <authorList>
            <person name="Vanheule A."/>
            <person name="Audenaert K."/>
            <person name="Warris S."/>
            <person name="Van De Geest H."/>
            <person name="Schijlen E."/>
            <person name="Hofte M."/>
            <person name="De Saeger S."/>
            <person name="Haesaert G."/>
            <person name="Waalwijk C."/>
            <person name="Van Der Lee T."/>
        </authorList>
    </citation>
    <scope>NUCLEOTIDE SEQUENCE [LARGE SCALE GENOMIC DNA]</scope>
    <source>
        <strain evidence="1 2">2516</strain>
    </source>
</reference>
<comment type="caution">
    <text evidence="1">The sequence shown here is derived from an EMBL/GenBank/DDBJ whole genome shotgun (WGS) entry which is preliminary data.</text>
</comment>
<evidence type="ECO:0000313" key="2">
    <source>
        <dbReference type="Proteomes" id="UP000091967"/>
    </source>
</evidence>
<protein>
    <submittedName>
        <fullName evidence="1">Uncharacterized protein</fullName>
    </submittedName>
</protein>
<dbReference type="Proteomes" id="UP000091967">
    <property type="component" value="Unassembled WGS sequence"/>
</dbReference>
<dbReference type="AlphaFoldDB" id="A0A1B8AY98"/>
<evidence type="ECO:0000313" key="1">
    <source>
        <dbReference type="EMBL" id="OBS25485.1"/>
    </source>
</evidence>
<proteinExistence type="predicted"/>
<dbReference type="EMBL" id="LYXU01000002">
    <property type="protein sequence ID" value="OBS25485.1"/>
    <property type="molecule type" value="Genomic_DNA"/>
</dbReference>
<gene>
    <name evidence="1" type="ORF">FPOA_06019</name>
</gene>
<dbReference type="OMA" id="GWHNTRI"/>
<name>A0A1B8AY98_FUSPO</name>
<keyword evidence="2" id="KW-1185">Reference proteome</keyword>